<evidence type="ECO:0000313" key="2">
    <source>
        <dbReference type="Proteomes" id="UP000606172"/>
    </source>
</evidence>
<dbReference type="AlphaFoldDB" id="A0A919RJ57"/>
<comment type="caution">
    <text evidence="1">The sequence shown here is derived from an EMBL/GenBank/DDBJ whole genome shotgun (WGS) entry which is preliminary data.</text>
</comment>
<organism evidence="1 2">
    <name type="scientific">Sinosporangium siamense</name>
    <dbReference type="NCBI Taxonomy" id="1367973"/>
    <lineage>
        <taxon>Bacteria</taxon>
        <taxon>Bacillati</taxon>
        <taxon>Actinomycetota</taxon>
        <taxon>Actinomycetes</taxon>
        <taxon>Streptosporangiales</taxon>
        <taxon>Streptosporangiaceae</taxon>
        <taxon>Sinosporangium</taxon>
    </lineage>
</organism>
<proteinExistence type="predicted"/>
<name>A0A919RJ57_9ACTN</name>
<gene>
    <name evidence="1" type="ORF">Ssi02_50520</name>
</gene>
<reference evidence="1" key="1">
    <citation type="submission" date="2021-01" db="EMBL/GenBank/DDBJ databases">
        <title>Whole genome shotgun sequence of Sinosporangium siamense NBRC 109515.</title>
        <authorList>
            <person name="Komaki H."/>
            <person name="Tamura T."/>
        </authorList>
    </citation>
    <scope>NUCLEOTIDE SEQUENCE</scope>
    <source>
        <strain evidence="1">NBRC 109515</strain>
    </source>
</reference>
<evidence type="ECO:0000313" key="1">
    <source>
        <dbReference type="EMBL" id="GII94821.1"/>
    </source>
</evidence>
<dbReference type="Proteomes" id="UP000606172">
    <property type="component" value="Unassembled WGS sequence"/>
</dbReference>
<keyword evidence="2" id="KW-1185">Reference proteome</keyword>
<sequence>MGAVTASPLFERLVDDAGLFPPTSLPMDEALARHARDLSGRSPVLTHLFLCPATRLGQLADRPPPHIGLILDKGELPGTNSLNIVSIDLPAQGTEPLVNECLATGLPVYVEPDRCAPGWLAAVAALKHTPGLAAKVRCGGVTPEMFPTPEELGSFIEICVDLGLPFKATAGLHHAVRHYDPELDVYRHGFLNILLATCAAVQRESPFEILASAESEDLVKAAHAVPVETARRARELMVSYGSCSTSTPIAELRALGLIEEGNG</sequence>
<accession>A0A919RJ57</accession>
<dbReference type="EMBL" id="BOOW01000031">
    <property type="protein sequence ID" value="GII94821.1"/>
    <property type="molecule type" value="Genomic_DNA"/>
</dbReference>
<protein>
    <submittedName>
        <fullName evidence="1">Uncharacterized protein</fullName>
    </submittedName>
</protein>